<proteinExistence type="predicted"/>
<comment type="caution">
    <text evidence="1">The sequence shown here is derived from an EMBL/GenBank/DDBJ whole genome shotgun (WGS) entry which is preliminary data.</text>
</comment>
<evidence type="ECO:0000313" key="1">
    <source>
        <dbReference type="EMBL" id="MFM9330672.1"/>
    </source>
</evidence>
<reference evidence="1" key="1">
    <citation type="submission" date="2024-12" db="EMBL/GenBank/DDBJ databases">
        <authorList>
            <person name="Wu N."/>
        </authorList>
    </citation>
    <scope>NUCLEOTIDE SEQUENCE</scope>
    <source>
        <strain evidence="1">P15</strain>
    </source>
</reference>
<dbReference type="Proteomes" id="UP001631969">
    <property type="component" value="Unassembled WGS sequence"/>
</dbReference>
<keyword evidence="2" id="KW-1185">Reference proteome</keyword>
<accession>A0ACC7P8K0</accession>
<dbReference type="EMBL" id="JBJURJ010000014">
    <property type="protein sequence ID" value="MFM9330672.1"/>
    <property type="molecule type" value="Genomic_DNA"/>
</dbReference>
<protein>
    <submittedName>
        <fullName evidence="1">DUF6470 family protein</fullName>
    </submittedName>
</protein>
<organism evidence="1 2">
    <name type="scientific">Paenibacillus mesotrionivorans</name>
    <dbReference type="NCBI Taxonomy" id="3160968"/>
    <lineage>
        <taxon>Bacteria</taxon>
        <taxon>Bacillati</taxon>
        <taxon>Bacillota</taxon>
        <taxon>Bacilli</taxon>
        <taxon>Bacillales</taxon>
        <taxon>Paenibacillaceae</taxon>
        <taxon>Paenibacillus</taxon>
    </lineage>
</organism>
<gene>
    <name evidence="1" type="ORF">ACI1P1_20485</name>
</gene>
<name>A0ACC7P8K0_9BACL</name>
<evidence type="ECO:0000313" key="2">
    <source>
        <dbReference type="Proteomes" id="UP001631969"/>
    </source>
</evidence>
<sequence>MVPQLSIQSQRGRIGIESQLGQYEIRRPQPDMVIKSTPARVTAENRPGELKIDQTLTNNALTGGKQEAFWSRLYAQYQEVARQNLIHMVEKGNRMGDLRNRVNPMPDMALDEFIEGAPDLQIYGHASPANISFSYTPHEINMQVEEGSVQVDVQVHKPEIQYHRGYVRIYMEQYPSLTITPPVINMRV</sequence>